<dbReference type="AlphaFoldDB" id="A0A9Q0IBH7"/>
<accession>A0A9Q0IBH7</accession>
<reference evidence="2" key="1">
    <citation type="submission" date="2022-07" db="EMBL/GenBank/DDBJ databases">
        <title>Chromosome-level genome of Muraenolepis orangiensis.</title>
        <authorList>
            <person name="Kim J."/>
        </authorList>
    </citation>
    <scope>NUCLEOTIDE SEQUENCE</scope>
    <source>
        <strain evidence="2">KU_S4_2022</strain>
        <tissue evidence="2">Muscle</tissue>
    </source>
</reference>
<evidence type="ECO:0000256" key="1">
    <source>
        <dbReference type="SAM" id="MobiDB-lite"/>
    </source>
</evidence>
<dbReference type="EMBL" id="JANIIK010000113">
    <property type="protein sequence ID" value="KAJ3592255.1"/>
    <property type="molecule type" value="Genomic_DNA"/>
</dbReference>
<feature type="compositionally biased region" description="Polar residues" evidence="1">
    <location>
        <begin position="73"/>
        <end position="103"/>
    </location>
</feature>
<dbReference type="Proteomes" id="UP001148018">
    <property type="component" value="Unassembled WGS sequence"/>
</dbReference>
<sequence length="103" mass="10882">MTEPDGCGGDGLCSDGAPEVIPPRLSRGRRSGVVLPGGPDTDALLLETVRAAPRRSSIIKNTERRWSPRPEAPSQSSTEQHQLSNTHSASPQAAFTQSGSLPH</sequence>
<feature type="compositionally biased region" description="Gly residues" evidence="1">
    <location>
        <begin position="1"/>
        <end position="11"/>
    </location>
</feature>
<gene>
    <name evidence="2" type="ORF">NHX12_007383</name>
</gene>
<comment type="caution">
    <text evidence="2">The sequence shown here is derived from an EMBL/GenBank/DDBJ whole genome shotgun (WGS) entry which is preliminary data.</text>
</comment>
<evidence type="ECO:0000313" key="2">
    <source>
        <dbReference type="EMBL" id="KAJ3592255.1"/>
    </source>
</evidence>
<protein>
    <submittedName>
        <fullName evidence="2">Uncharacterized protein</fullName>
    </submittedName>
</protein>
<proteinExistence type="predicted"/>
<feature type="region of interest" description="Disordered" evidence="1">
    <location>
        <begin position="1"/>
        <end position="103"/>
    </location>
</feature>
<dbReference type="OrthoDB" id="8885466at2759"/>
<keyword evidence="3" id="KW-1185">Reference proteome</keyword>
<evidence type="ECO:0000313" key="3">
    <source>
        <dbReference type="Proteomes" id="UP001148018"/>
    </source>
</evidence>
<organism evidence="2 3">
    <name type="scientific">Muraenolepis orangiensis</name>
    <name type="common">Patagonian moray cod</name>
    <dbReference type="NCBI Taxonomy" id="630683"/>
    <lineage>
        <taxon>Eukaryota</taxon>
        <taxon>Metazoa</taxon>
        <taxon>Chordata</taxon>
        <taxon>Craniata</taxon>
        <taxon>Vertebrata</taxon>
        <taxon>Euteleostomi</taxon>
        <taxon>Actinopterygii</taxon>
        <taxon>Neopterygii</taxon>
        <taxon>Teleostei</taxon>
        <taxon>Neoteleostei</taxon>
        <taxon>Acanthomorphata</taxon>
        <taxon>Zeiogadaria</taxon>
        <taxon>Gadariae</taxon>
        <taxon>Gadiformes</taxon>
        <taxon>Muraenolepidoidei</taxon>
        <taxon>Muraenolepididae</taxon>
        <taxon>Muraenolepis</taxon>
    </lineage>
</organism>
<name>A0A9Q0IBH7_9TELE</name>